<dbReference type="InterPro" id="IPR011009">
    <property type="entry name" value="Kinase-like_dom_sf"/>
</dbReference>
<dbReference type="STRING" id="3818.A0A445EW70"/>
<dbReference type="InterPro" id="IPR001245">
    <property type="entry name" value="Ser-Thr/Tyr_kinase_cat_dom"/>
</dbReference>
<keyword evidence="11" id="KW-1185">Reference proteome</keyword>
<protein>
    <recommendedName>
        <fullName evidence="9">Protein kinase domain-containing protein</fullName>
    </recommendedName>
</protein>
<feature type="transmembrane region" description="Helical" evidence="8">
    <location>
        <begin position="38"/>
        <end position="57"/>
    </location>
</feature>
<keyword evidence="2" id="KW-0418">Kinase</keyword>
<evidence type="ECO:0000256" key="6">
    <source>
        <dbReference type="ARBA" id="ARBA00023136"/>
    </source>
</evidence>
<keyword evidence="7" id="KW-0325">Glycoprotein</keyword>
<reference evidence="10 11" key="1">
    <citation type="submission" date="2019-01" db="EMBL/GenBank/DDBJ databases">
        <title>Sequencing of cultivated peanut Arachis hypogaea provides insights into genome evolution and oil improvement.</title>
        <authorList>
            <person name="Chen X."/>
        </authorList>
    </citation>
    <scope>NUCLEOTIDE SEQUENCE [LARGE SCALE GENOMIC DNA]</scope>
    <source>
        <strain evidence="11">cv. Fuhuasheng</strain>
        <tissue evidence="10">Leaves</tissue>
    </source>
</reference>
<sequence>MLGTRETPLNCTILVGFIEILRKVILIQRVWYQEKQKIILVDIVLFAIIAHGIVLIGQGRYDVVCKASLNDGRQVTVKVVKETKGSVKEFVNKVVIMNKTSHVNIIVSLLGFCYKMNKQTLIYEFMSNGSLNKFTYKQGYSHLISNLD</sequence>
<gene>
    <name evidence="10" type="ORF">Ahy_A01g004466</name>
</gene>
<dbReference type="EMBL" id="SDMP01000001">
    <property type="protein sequence ID" value="RYR79660.1"/>
    <property type="molecule type" value="Genomic_DNA"/>
</dbReference>
<keyword evidence="2" id="KW-0808">Transferase</keyword>
<evidence type="ECO:0000256" key="8">
    <source>
        <dbReference type="SAM" id="Phobius"/>
    </source>
</evidence>
<keyword evidence="4" id="KW-0732">Signal</keyword>
<dbReference type="Gene3D" id="1.10.510.10">
    <property type="entry name" value="Transferase(Phosphotransferase) domain 1"/>
    <property type="match status" value="1"/>
</dbReference>
<keyword evidence="2" id="KW-0723">Serine/threonine-protein kinase</keyword>
<evidence type="ECO:0000256" key="7">
    <source>
        <dbReference type="ARBA" id="ARBA00023180"/>
    </source>
</evidence>
<accession>A0A445EW70</accession>
<evidence type="ECO:0000256" key="5">
    <source>
        <dbReference type="ARBA" id="ARBA00022989"/>
    </source>
</evidence>
<dbReference type="PROSITE" id="PS50011">
    <property type="entry name" value="PROTEIN_KINASE_DOM"/>
    <property type="match status" value="1"/>
</dbReference>
<dbReference type="SUPFAM" id="SSF56112">
    <property type="entry name" value="Protein kinase-like (PK-like)"/>
    <property type="match status" value="1"/>
</dbReference>
<name>A0A445EW70_ARAHY</name>
<evidence type="ECO:0000259" key="9">
    <source>
        <dbReference type="PROSITE" id="PS50011"/>
    </source>
</evidence>
<comment type="caution">
    <text evidence="10">The sequence shown here is derived from an EMBL/GenBank/DDBJ whole genome shotgun (WGS) entry which is preliminary data.</text>
</comment>
<dbReference type="InterPro" id="IPR045874">
    <property type="entry name" value="LRK10/LRL21-25-like"/>
</dbReference>
<dbReference type="GO" id="GO:0005524">
    <property type="term" value="F:ATP binding"/>
    <property type="evidence" value="ECO:0007669"/>
    <property type="project" value="InterPro"/>
</dbReference>
<evidence type="ECO:0000313" key="11">
    <source>
        <dbReference type="Proteomes" id="UP000289738"/>
    </source>
</evidence>
<dbReference type="GO" id="GO:0004674">
    <property type="term" value="F:protein serine/threonine kinase activity"/>
    <property type="evidence" value="ECO:0007669"/>
    <property type="project" value="UniProtKB-KW"/>
</dbReference>
<feature type="domain" description="Protein kinase" evidence="9">
    <location>
        <begin position="50"/>
        <end position="148"/>
    </location>
</feature>
<dbReference type="InterPro" id="IPR000719">
    <property type="entry name" value="Prot_kinase_dom"/>
</dbReference>
<dbReference type="Pfam" id="PF07714">
    <property type="entry name" value="PK_Tyr_Ser-Thr"/>
    <property type="match status" value="1"/>
</dbReference>
<comment type="subcellular location">
    <subcellularLocation>
        <location evidence="1">Membrane</location>
        <topology evidence="1">Single-pass type I membrane protein</topology>
    </subcellularLocation>
</comment>
<organism evidence="10 11">
    <name type="scientific">Arachis hypogaea</name>
    <name type="common">Peanut</name>
    <dbReference type="NCBI Taxonomy" id="3818"/>
    <lineage>
        <taxon>Eukaryota</taxon>
        <taxon>Viridiplantae</taxon>
        <taxon>Streptophyta</taxon>
        <taxon>Embryophyta</taxon>
        <taxon>Tracheophyta</taxon>
        <taxon>Spermatophyta</taxon>
        <taxon>Magnoliopsida</taxon>
        <taxon>eudicotyledons</taxon>
        <taxon>Gunneridae</taxon>
        <taxon>Pentapetalae</taxon>
        <taxon>rosids</taxon>
        <taxon>fabids</taxon>
        <taxon>Fabales</taxon>
        <taxon>Fabaceae</taxon>
        <taxon>Papilionoideae</taxon>
        <taxon>50 kb inversion clade</taxon>
        <taxon>dalbergioids sensu lato</taxon>
        <taxon>Dalbergieae</taxon>
        <taxon>Pterocarpus clade</taxon>
        <taxon>Arachis</taxon>
    </lineage>
</organism>
<dbReference type="Proteomes" id="UP000289738">
    <property type="component" value="Chromosome A01"/>
</dbReference>
<evidence type="ECO:0000256" key="1">
    <source>
        <dbReference type="ARBA" id="ARBA00004479"/>
    </source>
</evidence>
<evidence type="ECO:0000256" key="2">
    <source>
        <dbReference type="ARBA" id="ARBA00022527"/>
    </source>
</evidence>
<evidence type="ECO:0000313" key="10">
    <source>
        <dbReference type="EMBL" id="RYR79660.1"/>
    </source>
</evidence>
<evidence type="ECO:0000256" key="4">
    <source>
        <dbReference type="ARBA" id="ARBA00022729"/>
    </source>
</evidence>
<dbReference type="PANTHER" id="PTHR27009">
    <property type="entry name" value="RUST RESISTANCE KINASE LR10-RELATED"/>
    <property type="match status" value="1"/>
</dbReference>
<keyword evidence="3 8" id="KW-0812">Transmembrane</keyword>
<dbReference type="GO" id="GO:0016020">
    <property type="term" value="C:membrane"/>
    <property type="evidence" value="ECO:0007669"/>
    <property type="project" value="UniProtKB-SubCell"/>
</dbReference>
<dbReference type="AlphaFoldDB" id="A0A445EW70"/>
<keyword evidence="5 8" id="KW-1133">Transmembrane helix</keyword>
<keyword evidence="6 8" id="KW-0472">Membrane</keyword>
<proteinExistence type="predicted"/>
<evidence type="ECO:0000256" key="3">
    <source>
        <dbReference type="ARBA" id="ARBA00022692"/>
    </source>
</evidence>